<protein>
    <submittedName>
        <fullName evidence="2">Uncharacterized protein</fullName>
    </submittedName>
</protein>
<dbReference type="EMBL" id="MBTF01000002">
    <property type="protein sequence ID" value="OOQ61388.1"/>
    <property type="molecule type" value="Genomic_DNA"/>
</dbReference>
<keyword evidence="3" id="KW-1185">Reference proteome</keyword>
<evidence type="ECO:0000313" key="3">
    <source>
        <dbReference type="Proteomes" id="UP000189739"/>
    </source>
</evidence>
<proteinExistence type="predicted"/>
<evidence type="ECO:0000256" key="1">
    <source>
        <dbReference type="SAM" id="Phobius"/>
    </source>
</evidence>
<keyword evidence="1" id="KW-1133">Transmembrane helix</keyword>
<dbReference type="STRING" id="1792845.BC343_20665"/>
<name>A0A1S9PLG6_9SPHI</name>
<keyword evidence="1" id="KW-0812">Transmembrane</keyword>
<comment type="caution">
    <text evidence="2">The sequence shown here is derived from an EMBL/GenBank/DDBJ whole genome shotgun (WGS) entry which is preliminary data.</text>
</comment>
<reference evidence="2 3" key="1">
    <citation type="submission" date="2016-07" db="EMBL/GenBank/DDBJ databases">
        <title>Genomic analysis of zinc-resistant bacterium Mucilaginibacter pedocola TBZ30.</title>
        <authorList>
            <person name="Huang J."/>
            <person name="Tang J."/>
        </authorList>
    </citation>
    <scope>NUCLEOTIDE SEQUENCE [LARGE SCALE GENOMIC DNA]</scope>
    <source>
        <strain evidence="2 3">TBZ30</strain>
    </source>
</reference>
<feature type="transmembrane region" description="Helical" evidence="1">
    <location>
        <begin position="88"/>
        <end position="106"/>
    </location>
</feature>
<feature type="transmembrane region" description="Helical" evidence="1">
    <location>
        <begin position="6"/>
        <end position="24"/>
    </location>
</feature>
<feature type="transmembrane region" description="Helical" evidence="1">
    <location>
        <begin position="158"/>
        <end position="177"/>
    </location>
</feature>
<organism evidence="2 3">
    <name type="scientific">Mucilaginibacter pedocola</name>
    <dbReference type="NCBI Taxonomy" id="1792845"/>
    <lineage>
        <taxon>Bacteria</taxon>
        <taxon>Pseudomonadati</taxon>
        <taxon>Bacteroidota</taxon>
        <taxon>Sphingobacteriia</taxon>
        <taxon>Sphingobacteriales</taxon>
        <taxon>Sphingobacteriaceae</taxon>
        <taxon>Mucilaginibacter</taxon>
    </lineage>
</organism>
<feature type="transmembrane region" description="Helical" evidence="1">
    <location>
        <begin position="118"/>
        <end position="137"/>
    </location>
</feature>
<feature type="transmembrane region" description="Helical" evidence="1">
    <location>
        <begin position="57"/>
        <end position="76"/>
    </location>
</feature>
<feature type="transmembrane region" description="Helical" evidence="1">
    <location>
        <begin position="183"/>
        <end position="209"/>
    </location>
</feature>
<evidence type="ECO:0000313" key="2">
    <source>
        <dbReference type="EMBL" id="OOQ61388.1"/>
    </source>
</evidence>
<sequence>MLDQLYLFFEALAFIVSVIQLPRLKNTAYKYFAPYLLFILVYEFGTINRWFGINGSNLWAANITLFIFFLFYSLFLRRLIKTPVFKKWVSAAILLSVFCSIINNIFFQGFFKLDSATILLQFAILVIITCVYFYELMNYTHVHLSIVSLPGFWLNTGLLFFCLVNFLIYASFAFLAYQQLMEFNLLFTIVANLAIAILYSCLTVSFLCARKVNSLL</sequence>
<accession>A0A1S9PLG6</accession>
<feature type="transmembrane region" description="Helical" evidence="1">
    <location>
        <begin position="31"/>
        <end position="51"/>
    </location>
</feature>
<dbReference type="Proteomes" id="UP000189739">
    <property type="component" value="Unassembled WGS sequence"/>
</dbReference>
<dbReference type="AlphaFoldDB" id="A0A1S9PLG6"/>
<gene>
    <name evidence="2" type="ORF">BC343_20665</name>
</gene>
<keyword evidence="1" id="KW-0472">Membrane</keyword>